<dbReference type="GO" id="GO:0035435">
    <property type="term" value="P:phosphate ion transmembrane transport"/>
    <property type="evidence" value="ECO:0007669"/>
    <property type="project" value="TreeGrafter"/>
</dbReference>
<feature type="transmembrane region" description="Helical" evidence="6">
    <location>
        <begin position="6"/>
        <end position="32"/>
    </location>
</feature>
<keyword evidence="4 6" id="KW-1133">Transmembrane helix</keyword>
<dbReference type="RefSeq" id="WP_169097438.1">
    <property type="nucleotide sequence ID" value="NZ_JABBVZ010000012.1"/>
</dbReference>
<evidence type="ECO:0000256" key="1">
    <source>
        <dbReference type="ARBA" id="ARBA00004141"/>
    </source>
</evidence>
<evidence type="ECO:0000256" key="6">
    <source>
        <dbReference type="SAM" id="Phobius"/>
    </source>
</evidence>
<dbReference type="GO" id="GO:0016020">
    <property type="term" value="C:membrane"/>
    <property type="evidence" value="ECO:0007669"/>
    <property type="project" value="UniProtKB-SubCell"/>
</dbReference>
<dbReference type="Proteomes" id="UP000533476">
    <property type="component" value="Unassembled WGS sequence"/>
</dbReference>
<keyword evidence="5 6" id="KW-0472">Membrane</keyword>
<evidence type="ECO:0000256" key="2">
    <source>
        <dbReference type="ARBA" id="ARBA00022448"/>
    </source>
</evidence>
<feature type="transmembrane region" description="Helical" evidence="6">
    <location>
        <begin position="106"/>
        <end position="125"/>
    </location>
</feature>
<evidence type="ECO:0000313" key="7">
    <source>
        <dbReference type="EMBL" id="NMP21750.1"/>
    </source>
</evidence>
<comment type="subcellular location">
    <subcellularLocation>
        <location evidence="1">Membrane</location>
        <topology evidence="1">Multi-pass membrane protein</topology>
    </subcellularLocation>
</comment>
<keyword evidence="2" id="KW-0813">Transport</keyword>
<dbReference type="InterPro" id="IPR001204">
    <property type="entry name" value="Phos_transporter"/>
</dbReference>
<evidence type="ECO:0000313" key="8">
    <source>
        <dbReference type="Proteomes" id="UP000533476"/>
    </source>
</evidence>
<sequence>MSLEAGILVVIVLAFAWSIGAHYTGACMGMAYGSRSIKLWPALGLMAVLALAGAAVASHRVESTVGLHIVDARHVTVVAALVIVVAAFLLTTIYTARKIPTSTIQILVFCVVGMALGAGIAVHWLTLLKLAVIWVMAPPVAFGLGYLFTHGLDRIVGFKPGDNTRQTRVLRTLSTILVVVGAGASFTMGANDVSNATGVFIMTHLFSVWTAGVIGGIGLLIGVLTWGKPLLQKVAFDIVHVDLSMASAAQLVQALVVLLAVSFGFFTSMNQALVGAMTGAGVARGTGAIEWKAISNIIKGWMIAPVSGIVIAFLLAKLAGVWFAL</sequence>
<dbReference type="AlphaFoldDB" id="A0A7Y0L3J3"/>
<organism evidence="7 8">
    <name type="scientific">Sulfobacillus harzensis</name>
    <dbReference type="NCBI Taxonomy" id="2729629"/>
    <lineage>
        <taxon>Bacteria</taxon>
        <taxon>Bacillati</taxon>
        <taxon>Bacillota</taxon>
        <taxon>Clostridia</taxon>
        <taxon>Eubacteriales</taxon>
        <taxon>Clostridiales Family XVII. Incertae Sedis</taxon>
        <taxon>Sulfobacillus</taxon>
    </lineage>
</organism>
<feature type="transmembrane region" description="Helical" evidence="6">
    <location>
        <begin position="169"/>
        <end position="186"/>
    </location>
</feature>
<dbReference type="GO" id="GO:0005315">
    <property type="term" value="F:phosphate transmembrane transporter activity"/>
    <property type="evidence" value="ECO:0007669"/>
    <property type="project" value="InterPro"/>
</dbReference>
<proteinExistence type="predicted"/>
<name>A0A7Y0L3J3_9FIRM</name>
<feature type="transmembrane region" description="Helical" evidence="6">
    <location>
        <begin position="248"/>
        <end position="266"/>
    </location>
</feature>
<evidence type="ECO:0000256" key="3">
    <source>
        <dbReference type="ARBA" id="ARBA00022692"/>
    </source>
</evidence>
<protein>
    <submittedName>
        <fullName evidence="7">Inorganic phosphate transporter</fullName>
    </submittedName>
</protein>
<reference evidence="7 8" key="1">
    <citation type="submission" date="2020-04" db="EMBL/GenBank/DDBJ databases">
        <authorList>
            <person name="Zhang R."/>
            <person name="Schippers A."/>
        </authorList>
    </citation>
    <scope>NUCLEOTIDE SEQUENCE [LARGE SCALE GENOMIC DNA]</scope>
    <source>
        <strain evidence="7 8">DSM 109850</strain>
    </source>
</reference>
<dbReference type="PANTHER" id="PTHR11101:SF80">
    <property type="entry name" value="PHOSPHATE TRANSPORTER"/>
    <property type="match status" value="1"/>
</dbReference>
<accession>A0A7Y0L3J3</accession>
<evidence type="ECO:0000256" key="4">
    <source>
        <dbReference type="ARBA" id="ARBA00022989"/>
    </source>
</evidence>
<gene>
    <name evidence="7" type="ORF">HIJ39_05210</name>
</gene>
<feature type="transmembrane region" description="Helical" evidence="6">
    <location>
        <begin position="77"/>
        <end position="94"/>
    </location>
</feature>
<feature type="transmembrane region" description="Helical" evidence="6">
    <location>
        <begin position="131"/>
        <end position="148"/>
    </location>
</feature>
<keyword evidence="3 6" id="KW-0812">Transmembrane</keyword>
<dbReference type="EMBL" id="JABBVZ010000012">
    <property type="protein sequence ID" value="NMP21750.1"/>
    <property type="molecule type" value="Genomic_DNA"/>
</dbReference>
<keyword evidence="8" id="KW-1185">Reference proteome</keyword>
<dbReference type="Pfam" id="PF01384">
    <property type="entry name" value="PHO4"/>
    <property type="match status" value="1"/>
</dbReference>
<dbReference type="PANTHER" id="PTHR11101">
    <property type="entry name" value="PHOSPHATE TRANSPORTER"/>
    <property type="match status" value="1"/>
</dbReference>
<feature type="transmembrane region" description="Helical" evidence="6">
    <location>
        <begin position="206"/>
        <end position="227"/>
    </location>
</feature>
<comment type="caution">
    <text evidence="7">The sequence shown here is derived from an EMBL/GenBank/DDBJ whole genome shotgun (WGS) entry which is preliminary data.</text>
</comment>
<evidence type="ECO:0000256" key="5">
    <source>
        <dbReference type="ARBA" id="ARBA00023136"/>
    </source>
</evidence>
<feature type="transmembrane region" description="Helical" evidence="6">
    <location>
        <begin position="39"/>
        <end position="57"/>
    </location>
</feature>
<feature type="transmembrane region" description="Helical" evidence="6">
    <location>
        <begin position="301"/>
        <end position="324"/>
    </location>
</feature>